<feature type="region of interest" description="Disordered" evidence="4">
    <location>
        <begin position="1"/>
        <end position="32"/>
    </location>
</feature>
<dbReference type="EMBL" id="JJML01000062">
    <property type="protein sequence ID" value="KGF71632.1"/>
    <property type="molecule type" value="Genomic_DNA"/>
</dbReference>
<proteinExistence type="predicted"/>
<evidence type="ECO:0000313" key="6">
    <source>
        <dbReference type="Proteomes" id="UP000030170"/>
    </source>
</evidence>
<name>A0A098TI35_9CYAN</name>
<dbReference type="OrthoDB" id="422888at2"/>
<dbReference type="PROSITE" id="PS50082">
    <property type="entry name" value="WD_REPEATS_2"/>
    <property type="match status" value="2"/>
</dbReference>
<dbReference type="SMART" id="SM00320">
    <property type="entry name" value="WD40"/>
    <property type="match status" value="3"/>
</dbReference>
<dbReference type="Gene3D" id="2.130.10.10">
    <property type="entry name" value="YVTN repeat-like/Quinoprotein amine dehydrogenase"/>
    <property type="match status" value="1"/>
</dbReference>
<keyword evidence="2" id="KW-0677">Repeat</keyword>
<dbReference type="InterPro" id="IPR036322">
    <property type="entry name" value="WD40_repeat_dom_sf"/>
</dbReference>
<evidence type="ECO:0000256" key="4">
    <source>
        <dbReference type="SAM" id="MobiDB-lite"/>
    </source>
</evidence>
<dbReference type="SUPFAM" id="SSF50978">
    <property type="entry name" value="WD40 repeat-like"/>
    <property type="match status" value="1"/>
</dbReference>
<dbReference type="PANTHER" id="PTHR19848">
    <property type="entry name" value="WD40 REPEAT PROTEIN"/>
    <property type="match status" value="1"/>
</dbReference>
<keyword evidence="1 3" id="KW-0853">WD repeat</keyword>
<feature type="repeat" description="WD" evidence="3">
    <location>
        <begin position="77"/>
        <end position="118"/>
    </location>
</feature>
<evidence type="ECO:0000256" key="1">
    <source>
        <dbReference type="ARBA" id="ARBA00022574"/>
    </source>
</evidence>
<comment type="caution">
    <text evidence="5">The sequence shown here is derived from an EMBL/GenBank/DDBJ whole genome shotgun (WGS) entry which is preliminary data.</text>
</comment>
<protein>
    <submittedName>
        <fullName evidence="5">Uncharacterized protein</fullName>
    </submittedName>
</protein>
<evidence type="ECO:0000256" key="3">
    <source>
        <dbReference type="PROSITE-ProRule" id="PRU00221"/>
    </source>
</evidence>
<reference evidence="5 6" key="1">
    <citation type="journal article" date="2014" name="Mol. Ecol.">
        <title>Evolution of Synechococcus.</title>
        <authorList>
            <person name="Dvorak P."/>
            <person name="Casamatta D."/>
            <person name="Hasler P."/>
            <person name="Poulickova A."/>
            <person name="Ondrej V."/>
            <person name="Sanges R."/>
        </authorList>
    </citation>
    <scope>NUCLEOTIDE SEQUENCE [LARGE SCALE GENOMIC DNA]</scope>
    <source>
        <strain evidence="5 6">CAUP A 1101</strain>
    </source>
</reference>
<dbReference type="InterPro" id="IPR015943">
    <property type="entry name" value="WD40/YVTN_repeat-like_dom_sf"/>
</dbReference>
<gene>
    <name evidence="5" type="ORF">DO97_17190</name>
</gene>
<evidence type="ECO:0000256" key="2">
    <source>
        <dbReference type="ARBA" id="ARBA00022737"/>
    </source>
</evidence>
<dbReference type="InterPro" id="IPR001680">
    <property type="entry name" value="WD40_rpt"/>
</dbReference>
<feature type="repeat" description="WD" evidence="3">
    <location>
        <begin position="119"/>
        <end position="160"/>
    </location>
</feature>
<dbReference type="PROSITE" id="PS50294">
    <property type="entry name" value="WD_REPEATS_REGION"/>
    <property type="match status" value="2"/>
</dbReference>
<sequence length="189" mass="20947">MTMNPDHPPEPAGLVPIGKDPSPEPPLESLEWEDPSQYLVRRGLALAELLEQPQEDSQPDLSPSVAAFVPWQCFHTWSEHTKQVQAIALSGNRQWLASGSYDRTVQLWQVQTGRHHLTLTAHTDYVTTVAFSPDSQLLVTGSWDRTLKLWRPESGELLDTLPVYSNRVIAVAVSPQGQILACGLVGGQY</sequence>
<evidence type="ECO:0000313" key="5">
    <source>
        <dbReference type="EMBL" id="KGF71632.1"/>
    </source>
</evidence>
<dbReference type="Pfam" id="PF00400">
    <property type="entry name" value="WD40"/>
    <property type="match status" value="2"/>
</dbReference>
<dbReference type="STRING" id="1497020.DO97_17190"/>
<organism evidence="5 6">
    <name type="scientific">Neosynechococcus sphagnicola sy1</name>
    <dbReference type="NCBI Taxonomy" id="1497020"/>
    <lineage>
        <taxon>Bacteria</taxon>
        <taxon>Bacillati</taxon>
        <taxon>Cyanobacteriota</taxon>
        <taxon>Cyanophyceae</taxon>
        <taxon>Neosynechococcales</taxon>
        <taxon>Neosynechococcaceae</taxon>
        <taxon>Neosynechococcus</taxon>
    </lineage>
</organism>
<dbReference type="AlphaFoldDB" id="A0A098TI35"/>
<keyword evidence="6" id="KW-1185">Reference proteome</keyword>
<dbReference type="PANTHER" id="PTHR19848:SF8">
    <property type="entry name" value="F-BOX AND WD REPEAT DOMAIN CONTAINING 7"/>
    <property type="match status" value="1"/>
</dbReference>
<accession>A0A098TI35</accession>
<dbReference type="Proteomes" id="UP000030170">
    <property type="component" value="Unassembled WGS sequence"/>
</dbReference>